<evidence type="ECO:0000313" key="2">
    <source>
        <dbReference type="Proteomes" id="UP000481153"/>
    </source>
</evidence>
<sequence length="215" mass="24402">MAVGWHMQQLGPRFRSNSAGDGPEKTRDRRFWFPRFKSTLLGSYRSKATFVLCECGLSPDEASVRSKTTNGHHCACGRDEWHMAKKVEENEYRIRLDVSKHYGGIRYDDALAQHSLDLDNYLAHRVQQLPCSTMPGGCPICADDERRLCGSLKGEDDELTPLPLKMDDRPMHWKDTTLVNEYLGCFLDSATDMKVDVDMDGSDHGVHCKVEPIHD</sequence>
<keyword evidence="2" id="KW-1185">Reference proteome</keyword>
<organism evidence="1 2">
    <name type="scientific">Aphanomyces euteiches</name>
    <dbReference type="NCBI Taxonomy" id="100861"/>
    <lineage>
        <taxon>Eukaryota</taxon>
        <taxon>Sar</taxon>
        <taxon>Stramenopiles</taxon>
        <taxon>Oomycota</taxon>
        <taxon>Saprolegniomycetes</taxon>
        <taxon>Saprolegniales</taxon>
        <taxon>Verrucalvaceae</taxon>
        <taxon>Aphanomyces</taxon>
    </lineage>
</organism>
<dbReference type="AlphaFoldDB" id="A0A6G0WDX9"/>
<dbReference type="EMBL" id="VJMJ01000269">
    <property type="protein sequence ID" value="KAF0724542.1"/>
    <property type="molecule type" value="Genomic_DNA"/>
</dbReference>
<reference evidence="1 2" key="1">
    <citation type="submission" date="2019-07" db="EMBL/GenBank/DDBJ databases">
        <title>Genomics analysis of Aphanomyces spp. identifies a new class of oomycete effector associated with host adaptation.</title>
        <authorList>
            <person name="Gaulin E."/>
        </authorList>
    </citation>
    <scope>NUCLEOTIDE SEQUENCE [LARGE SCALE GENOMIC DNA]</scope>
    <source>
        <strain evidence="1 2">ATCC 201684</strain>
    </source>
</reference>
<proteinExistence type="predicted"/>
<dbReference type="VEuPathDB" id="FungiDB:AeMF1_018867"/>
<name>A0A6G0WDX9_9STRA</name>
<dbReference type="OrthoDB" id="57996at2759"/>
<protein>
    <submittedName>
        <fullName evidence="1">Uncharacterized protein</fullName>
    </submittedName>
</protein>
<accession>A0A6G0WDX9</accession>
<evidence type="ECO:0000313" key="1">
    <source>
        <dbReference type="EMBL" id="KAF0724542.1"/>
    </source>
</evidence>
<comment type="caution">
    <text evidence="1">The sequence shown here is derived from an EMBL/GenBank/DDBJ whole genome shotgun (WGS) entry which is preliminary data.</text>
</comment>
<gene>
    <name evidence="1" type="ORF">Ae201684_016835</name>
</gene>
<dbReference type="Proteomes" id="UP000481153">
    <property type="component" value="Unassembled WGS sequence"/>
</dbReference>